<dbReference type="Pfam" id="PF00916">
    <property type="entry name" value="Sulfate_transp"/>
    <property type="match status" value="1"/>
</dbReference>
<dbReference type="EMBL" id="JARKHS020025628">
    <property type="protein sequence ID" value="KAK8767250.1"/>
    <property type="molecule type" value="Genomic_DNA"/>
</dbReference>
<dbReference type="PANTHER" id="PTHR11814">
    <property type="entry name" value="SULFATE TRANSPORTER"/>
    <property type="match status" value="1"/>
</dbReference>
<feature type="transmembrane region" description="Helical" evidence="6">
    <location>
        <begin position="478"/>
        <end position="506"/>
    </location>
</feature>
<evidence type="ECO:0000256" key="3">
    <source>
        <dbReference type="ARBA" id="ARBA00022989"/>
    </source>
</evidence>
<dbReference type="GO" id="GO:0016020">
    <property type="term" value="C:membrane"/>
    <property type="evidence" value="ECO:0007669"/>
    <property type="project" value="UniProtKB-SubCell"/>
</dbReference>
<feature type="transmembrane region" description="Helical" evidence="6">
    <location>
        <begin position="417"/>
        <end position="434"/>
    </location>
</feature>
<evidence type="ECO:0000313" key="9">
    <source>
        <dbReference type="Proteomes" id="UP001321473"/>
    </source>
</evidence>
<dbReference type="GO" id="GO:0055085">
    <property type="term" value="P:transmembrane transport"/>
    <property type="evidence" value="ECO:0007669"/>
    <property type="project" value="InterPro"/>
</dbReference>
<keyword evidence="3 6" id="KW-1133">Transmembrane helix</keyword>
<feature type="transmembrane region" description="Helical" evidence="6">
    <location>
        <begin position="294"/>
        <end position="311"/>
    </location>
</feature>
<feature type="domain" description="STAS" evidence="7">
    <location>
        <begin position="530"/>
        <end position="716"/>
    </location>
</feature>
<feature type="transmembrane region" description="Helical" evidence="6">
    <location>
        <begin position="344"/>
        <end position="367"/>
    </location>
</feature>
<evidence type="ECO:0000256" key="6">
    <source>
        <dbReference type="SAM" id="Phobius"/>
    </source>
</evidence>
<evidence type="ECO:0000256" key="4">
    <source>
        <dbReference type="ARBA" id="ARBA00023136"/>
    </source>
</evidence>
<keyword evidence="9" id="KW-1185">Reference proteome</keyword>
<feature type="transmembrane region" description="Helical" evidence="6">
    <location>
        <begin position="262"/>
        <end position="282"/>
    </location>
</feature>
<dbReference type="SUPFAM" id="SSF52091">
    <property type="entry name" value="SpoIIaa-like"/>
    <property type="match status" value="1"/>
</dbReference>
<accession>A0AAQ4DXR0</accession>
<dbReference type="Pfam" id="PF01740">
    <property type="entry name" value="STAS"/>
    <property type="match status" value="1"/>
</dbReference>
<feature type="transmembrane region" description="Helical" evidence="6">
    <location>
        <begin position="122"/>
        <end position="146"/>
    </location>
</feature>
<dbReference type="AlphaFoldDB" id="A0AAQ4DXR0"/>
<dbReference type="Proteomes" id="UP001321473">
    <property type="component" value="Unassembled WGS sequence"/>
</dbReference>
<comment type="caution">
    <text evidence="8">The sequence shown here is derived from an EMBL/GenBank/DDBJ whole genome shotgun (WGS) entry which is preliminary data.</text>
</comment>
<proteinExistence type="predicted"/>
<dbReference type="InterPro" id="IPR036513">
    <property type="entry name" value="STAS_dom_sf"/>
</dbReference>
<keyword evidence="2 6" id="KW-0812">Transmembrane</keyword>
<feature type="transmembrane region" description="Helical" evidence="6">
    <location>
        <begin position="153"/>
        <end position="172"/>
    </location>
</feature>
<gene>
    <name evidence="8" type="ORF">V5799_005970</name>
</gene>
<dbReference type="NCBIfam" id="TIGR00815">
    <property type="entry name" value="sulP"/>
    <property type="match status" value="1"/>
</dbReference>
<sequence>MKFGDEMGNTGPSMIRRLSKSDRYDLRLPGNGETPPNQRQVFTQPHFDSEFAGVTKNKVPICDRLANSIRKGWHIKHLKKKLLGFFPIIGWVRAYDLKRWLIGDIIAGITVAIFHVPQSFGYSLLASVPAVNALYTAMFPMLMYTIFGTSRQLSIGAFAVVCMMTGAVVEQYKEEFGAASVASTLMFFVGLYQLALGVLNLGGLSVFLSEQFVSGFTAGVSVHIGSSQLGSLFGIPVGHFSGTFLLIRLYVKFFTLLPDTHLPTLALSACCIFILLFVKLAIDPFVERKIRMPVPIEMMLVIIGTAISSYFDLKHKGFEIIGPIPNTFPEIGLPDLNISLVTKVVVPALTIAVVSFAVTVSLGRIFARNHGYEVVPNQELLALGMSNFFGSFLECFPSGASVPRSSIQDNAGGKTQLVSLINTALIAIVLLYLGSYLENLPVALLASIIFVSLKKVFMQVRDFYNFWKISKIDGQVWLVTFFSTIILEVQLGLVIGVVFSLLTLVYKIQRPSTCLLGRIPNTDYYVPVKKYGMAKEIPGIKVYHFGGPLHFANAEFFRAELSRRTLVRVHKVLAARKKEAAAKPAPPLYWVNAVQPTPPLYDELSESTTSIRTTVGPDVDSSLSSSSSISPPPTPSSTDGQLPRHIVLDFSRVTFVDGSSAVVLKQVLKEYQSIHIGVYIACCSAPVFSMLKKGKVLEEIPAGNFYPSVHDAVLHALKPEQEARTSQWRRLHVSAD</sequence>
<dbReference type="CDD" id="cd07042">
    <property type="entry name" value="STAS_SulP_like_sulfate_transporter"/>
    <property type="match status" value="1"/>
</dbReference>
<dbReference type="PROSITE" id="PS50801">
    <property type="entry name" value="STAS"/>
    <property type="match status" value="1"/>
</dbReference>
<dbReference type="Gene3D" id="3.30.750.24">
    <property type="entry name" value="STAS domain"/>
    <property type="match status" value="1"/>
</dbReference>
<protein>
    <recommendedName>
        <fullName evidence="7">STAS domain-containing protein</fullName>
    </recommendedName>
</protein>
<feature type="transmembrane region" description="Helical" evidence="6">
    <location>
        <begin position="184"/>
        <end position="208"/>
    </location>
</feature>
<dbReference type="InterPro" id="IPR001902">
    <property type="entry name" value="SLC26A/SulP_fam"/>
</dbReference>
<evidence type="ECO:0000256" key="5">
    <source>
        <dbReference type="SAM" id="MobiDB-lite"/>
    </source>
</evidence>
<evidence type="ECO:0000259" key="7">
    <source>
        <dbReference type="PROSITE" id="PS50801"/>
    </source>
</evidence>
<feature type="transmembrane region" description="Helical" evidence="6">
    <location>
        <begin position="100"/>
        <end position="116"/>
    </location>
</feature>
<name>A0AAQ4DXR0_AMBAM</name>
<comment type="subcellular location">
    <subcellularLocation>
        <location evidence="1">Membrane</location>
        <topology evidence="1">Multi-pass membrane protein</topology>
    </subcellularLocation>
</comment>
<reference evidence="8 9" key="1">
    <citation type="journal article" date="2023" name="Arcadia Sci">
        <title>De novo assembly of a long-read Amblyomma americanum tick genome.</title>
        <authorList>
            <person name="Chou S."/>
            <person name="Poskanzer K.E."/>
            <person name="Rollins M."/>
            <person name="Thuy-Boun P.S."/>
        </authorList>
    </citation>
    <scope>NUCLEOTIDE SEQUENCE [LARGE SCALE GENOMIC DNA]</scope>
    <source>
        <strain evidence="8">F_SG_1</strain>
        <tissue evidence="8">Salivary glands</tissue>
    </source>
</reference>
<evidence type="ECO:0000313" key="8">
    <source>
        <dbReference type="EMBL" id="KAK8767250.1"/>
    </source>
</evidence>
<feature type="region of interest" description="Disordered" evidence="5">
    <location>
        <begin position="615"/>
        <end position="642"/>
    </location>
</feature>
<feature type="transmembrane region" description="Helical" evidence="6">
    <location>
        <begin position="229"/>
        <end position="250"/>
    </location>
</feature>
<keyword evidence="4 6" id="KW-0472">Membrane</keyword>
<evidence type="ECO:0000256" key="2">
    <source>
        <dbReference type="ARBA" id="ARBA00022692"/>
    </source>
</evidence>
<dbReference type="InterPro" id="IPR002645">
    <property type="entry name" value="STAS_dom"/>
</dbReference>
<organism evidence="8 9">
    <name type="scientific">Amblyomma americanum</name>
    <name type="common">Lone star tick</name>
    <dbReference type="NCBI Taxonomy" id="6943"/>
    <lineage>
        <taxon>Eukaryota</taxon>
        <taxon>Metazoa</taxon>
        <taxon>Ecdysozoa</taxon>
        <taxon>Arthropoda</taxon>
        <taxon>Chelicerata</taxon>
        <taxon>Arachnida</taxon>
        <taxon>Acari</taxon>
        <taxon>Parasitiformes</taxon>
        <taxon>Ixodida</taxon>
        <taxon>Ixodoidea</taxon>
        <taxon>Ixodidae</taxon>
        <taxon>Amblyomminae</taxon>
        <taxon>Amblyomma</taxon>
    </lineage>
</organism>
<evidence type="ECO:0000256" key="1">
    <source>
        <dbReference type="ARBA" id="ARBA00004141"/>
    </source>
</evidence>
<feature type="transmembrane region" description="Helical" evidence="6">
    <location>
        <begin position="440"/>
        <end position="457"/>
    </location>
</feature>
<dbReference type="InterPro" id="IPR011547">
    <property type="entry name" value="SLC26A/SulP_dom"/>
</dbReference>